<evidence type="ECO:0000256" key="9">
    <source>
        <dbReference type="ARBA" id="ARBA00023211"/>
    </source>
</evidence>
<feature type="domain" description="NAF" evidence="14">
    <location>
        <begin position="342"/>
        <end position="366"/>
    </location>
</feature>
<keyword evidence="5" id="KW-0808">Transferase</keyword>
<dbReference type="PANTHER" id="PTHR43895:SF104">
    <property type="entry name" value="CBL-INTERACTING SERINE_THREONINE-PROTEIN KINASE 3"/>
    <property type="match status" value="1"/>
</dbReference>
<dbReference type="GO" id="GO:0005524">
    <property type="term" value="F:ATP binding"/>
    <property type="evidence" value="ECO:0007669"/>
    <property type="project" value="UniProtKB-UniRule"/>
</dbReference>
<evidence type="ECO:0000256" key="7">
    <source>
        <dbReference type="ARBA" id="ARBA00022777"/>
    </source>
</evidence>
<dbReference type="InterPro" id="IPR017441">
    <property type="entry name" value="Protein_kinase_ATP_BS"/>
</dbReference>
<dbReference type="InterPro" id="IPR004041">
    <property type="entry name" value="NAF_dom"/>
</dbReference>
<evidence type="ECO:0000256" key="3">
    <source>
        <dbReference type="ARBA" id="ARBA00012513"/>
    </source>
</evidence>
<evidence type="ECO:0000256" key="4">
    <source>
        <dbReference type="ARBA" id="ARBA00022527"/>
    </source>
</evidence>
<dbReference type="CDD" id="cd14663">
    <property type="entry name" value="STKc_SnRK3"/>
    <property type="match status" value="1"/>
</dbReference>
<name>A0A843WU55_COLES</name>
<accession>A0A843WU55</accession>
<dbReference type="PROSITE" id="PS00107">
    <property type="entry name" value="PROTEIN_KINASE_ATP"/>
    <property type="match status" value="1"/>
</dbReference>
<dbReference type="OrthoDB" id="193931at2759"/>
<dbReference type="InterPro" id="IPR000719">
    <property type="entry name" value="Prot_kinase_dom"/>
</dbReference>
<keyword evidence="4" id="KW-0723">Serine/threonine-protein kinase</keyword>
<dbReference type="GO" id="GO:0007165">
    <property type="term" value="P:signal transduction"/>
    <property type="evidence" value="ECO:0007669"/>
    <property type="project" value="InterPro"/>
</dbReference>
<dbReference type="Gene3D" id="3.30.310.80">
    <property type="entry name" value="Kinase associated domain 1, KA1"/>
    <property type="match status" value="1"/>
</dbReference>
<evidence type="ECO:0000259" key="14">
    <source>
        <dbReference type="PROSITE" id="PS50816"/>
    </source>
</evidence>
<evidence type="ECO:0000256" key="1">
    <source>
        <dbReference type="ARBA" id="ARBA00001936"/>
    </source>
</evidence>
<dbReference type="CDD" id="cd12195">
    <property type="entry name" value="CIPK_C"/>
    <property type="match status" value="1"/>
</dbReference>
<keyword evidence="6 12" id="KW-0547">Nucleotide-binding</keyword>
<comment type="caution">
    <text evidence="15">The sequence shown here is derived from an EMBL/GenBank/DDBJ whole genome shotgun (WGS) entry which is preliminary data.</text>
</comment>
<dbReference type="Proteomes" id="UP000652761">
    <property type="component" value="Unassembled WGS sequence"/>
</dbReference>
<comment type="catalytic activity">
    <reaction evidence="10">
        <text>L-threonyl-[protein] + ATP = O-phospho-L-threonyl-[protein] + ADP + H(+)</text>
        <dbReference type="Rhea" id="RHEA:46608"/>
        <dbReference type="Rhea" id="RHEA-COMP:11060"/>
        <dbReference type="Rhea" id="RHEA-COMP:11605"/>
        <dbReference type="ChEBI" id="CHEBI:15378"/>
        <dbReference type="ChEBI" id="CHEBI:30013"/>
        <dbReference type="ChEBI" id="CHEBI:30616"/>
        <dbReference type="ChEBI" id="CHEBI:61977"/>
        <dbReference type="ChEBI" id="CHEBI:456216"/>
        <dbReference type="EC" id="2.7.11.1"/>
    </reaction>
</comment>
<evidence type="ECO:0000256" key="11">
    <source>
        <dbReference type="ARBA" id="ARBA00048679"/>
    </source>
</evidence>
<comment type="catalytic activity">
    <reaction evidence="11">
        <text>L-seryl-[protein] + ATP = O-phospho-L-seryl-[protein] + ADP + H(+)</text>
        <dbReference type="Rhea" id="RHEA:17989"/>
        <dbReference type="Rhea" id="RHEA-COMP:9863"/>
        <dbReference type="Rhea" id="RHEA-COMP:11604"/>
        <dbReference type="ChEBI" id="CHEBI:15378"/>
        <dbReference type="ChEBI" id="CHEBI:29999"/>
        <dbReference type="ChEBI" id="CHEBI:30616"/>
        <dbReference type="ChEBI" id="CHEBI:83421"/>
        <dbReference type="ChEBI" id="CHEBI:456216"/>
        <dbReference type="EC" id="2.7.11.1"/>
    </reaction>
</comment>
<dbReference type="PROSITE" id="PS50011">
    <property type="entry name" value="PROTEIN_KINASE_DOM"/>
    <property type="match status" value="1"/>
</dbReference>
<dbReference type="EC" id="2.7.11.1" evidence="3"/>
<dbReference type="EMBL" id="NMUH01005017">
    <property type="protein sequence ID" value="MQM11567.1"/>
    <property type="molecule type" value="Genomic_DNA"/>
</dbReference>
<dbReference type="FunFam" id="3.30.200.20:FF:000096">
    <property type="entry name" value="Non-specific serine/threonine protein kinase"/>
    <property type="match status" value="1"/>
</dbReference>
<evidence type="ECO:0000256" key="10">
    <source>
        <dbReference type="ARBA" id="ARBA00047899"/>
    </source>
</evidence>
<dbReference type="FunFam" id="1.10.510.10:FF:000279">
    <property type="entry name" value="Non-specific serine/threonine protein kinase"/>
    <property type="match status" value="1"/>
</dbReference>
<proteinExistence type="inferred from homology"/>
<dbReference type="GO" id="GO:0004674">
    <property type="term" value="F:protein serine/threonine kinase activity"/>
    <property type="evidence" value="ECO:0007669"/>
    <property type="project" value="UniProtKB-KW"/>
</dbReference>
<evidence type="ECO:0000256" key="5">
    <source>
        <dbReference type="ARBA" id="ARBA00022679"/>
    </source>
</evidence>
<gene>
    <name evidence="15" type="ORF">Taro_044474</name>
</gene>
<feature type="binding site" evidence="12">
    <location>
        <position position="78"/>
    </location>
    <ligand>
        <name>ATP</name>
        <dbReference type="ChEBI" id="CHEBI:30616"/>
    </ligand>
</feature>
<dbReference type="InterPro" id="IPR008271">
    <property type="entry name" value="Ser/Thr_kinase_AS"/>
</dbReference>
<dbReference type="SMART" id="SM00220">
    <property type="entry name" value="S_TKc"/>
    <property type="match status" value="1"/>
</dbReference>
<dbReference type="AlphaFoldDB" id="A0A843WU55"/>
<dbReference type="PROSITE" id="PS00108">
    <property type="entry name" value="PROTEIN_KINASE_ST"/>
    <property type="match status" value="1"/>
</dbReference>
<dbReference type="Gene3D" id="3.30.200.20">
    <property type="entry name" value="Phosphorylase Kinase, domain 1"/>
    <property type="match status" value="1"/>
</dbReference>
<evidence type="ECO:0000256" key="2">
    <source>
        <dbReference type="ARBA" id="ARBA00006234"/>
    </source>
</evidence>
<evidence type="ECO:0000256" key="6">
    <source>
        <dbReference type="ARBA" id="ARBA00022741"/>
    </source>
</evidence>
<keyword evidence="16" id="KW-1185">Reference proteome</keyword>
<dbReference type="SUPFAM" id="SSF56112">
    <property type="entry name" value="Protein kinase-like (PK-like)"/>
    <property type="match status" value="1"/>
</dbReference>
<organism evidence="15 16">
    <name type="scientific">Colocasia esculenta</name>
    <name type="common">Wild taro</name>
    <name type="synonym">Arum esculentum</name>
    <dbReference type="NCBI Taxonomy" id="4460"/>
    <lineage>
        <taxon>Eukaryota</taxon>
        <taxon>Viridiplantae</taxon>
        <taxon>Streptophyta</taxon>
        <taxon>Embryophyta</taxon>
        <taxon>Tracheophyta</taxon>
        <taxon>Spermatophyta</taxon>
        <taxon>Magnoliopsida</taxon>
        <taxon>Liliopsida</taxon>
        <taxon>Araceae</taxon>
        <taxon>Aroideae</taxon>
        <taxon>Colocasieae</taxon>
        <taxon>Colocasia</taxon>
    </lineage>
</organism>
<dbReference type="FunFam" id="3.30.310.80:FF:000002">
    <property type="entry name" value="Non-specific serine/threonine protein kinase"/>
    <property type="match status" value="1"/>
</dbReference>
<sequence length="507" mass="58492">MRGRQTQVRILLALFLRRELPLRTTNPLHRQYFNRKMSASKVKRKVGKYELGRTIGEGTFAKVKFARNTETGDAVALKILDKEKVLKHKMVEQIKREIATMKLIKHPHVVRLCEVMGSKTKIFIVLEFVTGGELFDKIVNHGRMREEEARRYFQQLINAVDYCHSRGVYHRDLKPENLLLDAYGNLKVSDFGLSALSQQVRDDGLLHTTCGTPNYVAPEVLNDRGYDGATADLWSCGVILFVLLAGYLPFDDSNLMNLYKKISAAEFTRPSWLSFGGRSLITKILDPNPMTRITIPEILEDEWFKKDYKPPVFEEKYEASLDDIDAVFKDSEEHHVAEKREEKPVAMNAFELISMSKGLNLGNLFDPEKEFKRETRFTSKCPANEIIRKIEEAAKPLGFDIHKKNYKMRLENMKAGRKGNLNVATEVFQVAPSLHMVEVRKAKGDTLEFHKGPFSGTSWFLLQILVRDIFLESWLVFLFLEFYKNLSTCLKDVVWKSEEDMQEHTPE</sequence>
<dbReference type="InterPro" id="IPR011009">
    <property type="entry name" value="Kinase-like_dom_sf"/>
</dbReference>
<feature type="domain" description="Protein kinase" evidence="13">
    <location>
        <begin position="49"/>
        <end position="304"/>
    </location>
</feature>
<comment type="cofactor">
    <cofactor evidence="1">
        <name>Mn(2+)</name>
        <dbReference type="ChEBI" id="CHEBI:29035"/>
    </cofactor>
</comment>
<dbReference type="Pfam" id="PF00069">
    <property type="entry name" value="Pkinase"/>
    <property type="match status" value="1"/>
</dbReference>
<dbReference type="Pfam" id="PF03822">
    <property type="entry name" value="NAF"/>
    <property type="match status" value="1"/>
</dbReference>
<dbReference type="InterPro" id="IPR018451">
    <property type="entry name" value="NAF/FISL_domain"/>
</dbReference>
<dbReference type="Gene3D" id="1.10.510.10">
    <property type="entry name" value="Transferase(Phosphotransferase) domain 1"/>
    <property type="match status" value="1"/>
</dbReference>
<keyword evidence="9" id="KW-0464">Manganese</keyword>
<evidence type="ECO:0000259" key="13">
    <source>
        <dbReference type="PROSITE" id="PS50011"/>
    </source>
</evidence>
<keyword evidence="8 12" id="KW-0067">ATP-binding</keyword>
<evidence type="ECO:0000256" key="12">
    <source>
        <dbReference type="PROSITE-ProRule" id="PRU10141"/>
    </source>
</evidence>
<evidence type="ECO:0000313" key="16">
    <source>
        <dbReference type="Proteomes" id="UP000652761"/>
    </source>
</evidence>
<dbReference type="PROSITE" id="PS50816">
    <property type="entry name" value="NAF"/>
    <property type="match status" value="1"/>
</dbReference>
<comment type="similarity">
    <text evidence="2">Belongs to the protein kinase superfamily. CAMK Ser/Thr protein kinase family. SNF1 subfamily.</text>
</comment>
<dbReference type="PANTHER" id="PTHR43895">
    <property type="entry name" value="CALCIUM/CALMODULIN-DEPENDENT PROTEIN KINASE KINASE-RELATED"/>
    <property type="match status" value="1"/>
</dbReference>
<protein>
    <recommendedName>
        <fullName evidence="3">non-specific serine/threonine protein kinase</fullName>
        <ecNumber evidence="3">2.7.11.1</ecNumber>
    </recommendedName>
</protein>
<keyword evidence="7" id="KW-0418">Kinase</keyword>
<evidence type="ECO:0000256" key="8">
    <source>
        <dbReference type="ARBA" id="ARBA00022840"/>
    </source>
</evidence>
<reference evidence="15" key="1">
    <citation type="submission" date="2017-07" db="EMBL/GenBank/DDBJ databases">
        <title>Taro Niue Genome Assembly and Annotation.</title>
        <authorList>
            <person name="Atibalentja N."/>
            <person name="Keating K."/>
            <person name="Fields C.J."/>
        </authorList>
    </citation>
    <scope>NUCLEOTIDE SEQUENCE</scope>
    <source>
        <strain evidence="15">Niue_2</strain>
        <tissue evidence="15">Leaf</tissue>
    </source>
</reference>
<evidence type="ECO:0000313" key="15">
    <source>
        <dbReference type="EMBL" id="MQM11567.1"/>
    </source>
</evidence>